<comment type="caution">
    <text evidence="9">The sequence shown here is derived from an EMBL/GenBank/DDBJ whole genome shotgun (WGS) entry which is preliminary data.</text>
</comment>
<dbReference type="GO" id="GO:0046982">
    <property type="term" value="F:protein heterodimerization activity"/>
    <property type="evidence" value="ECO:0007669"/>
    <property type="project" value="InterPro"/>
</dbReference>
<evidence type="ECO:0000259" key="8">
    <source>
        <dbReference type="Pfam" id="PF04719"/>
    </source>
</evidence>
<dbReference type="CDD" id="cd08048">
    <property type="entry name" value="HFD_TAF11"/>
    <property type="match status" value="1"/>
</dbReference>
<dbReference type="FunFam" id="1.10.20.10:FF:000061">
    <property type="entry name" value="TFIID subunit"/>
    <property type="match status" value="1"/>
</dbReference>
<dbReference type="Proteomes" id="UP001210925">
    <property type="component" value="Unassembled WGS sequence"/>
</dbReference>
<feature type="compositionally biased region" description="Basic and acidic residues" evidence="7">
    <location>
        <begin position="1"/>
        <end position="13"/>
    </location>
</feature>
<evidence type="ECO:0000256" key="6">
    <source>
        <dbReference type="ARBA" id="ARBA00072882"/>
    </source>
</evidence>
<keyword evidence="3" id="KW-0805">Transcription regulation</keyword>
<keyword evidence="4" id="KW-0804">Transcription</keyword>
<evidence type="ECO:0000256" key="3">
    <source>
        <dbReference type="ARBA" id="ARBA00023015"/>
    </source>
</evidence>
<proteinExistence type="inferred from homology"/>
<gene>
    <name evidence="9" type="primary">TAF11</name>
    <name evidence="9" type="ORF">HK103_000945</name>
</gene>
<keyword evidence="5" id="KW-0539">Nucleus</keyword>
<evidence type="ECO:0000313" key="10">
    <source>
        <dbReference type="Proteomes" id="UP001210925"/>
    </source>
</evidence>
<sequence length="190" mass="21510">MAKEKEGKVEKRGRPATKKMTKKEKAAAEKALQQQQETPKPNVADEELLPPPAPTEQKEEKEEEEEEIDDEVEAMPSKSIGREETKALLDTFDEETLNRYEAFRRAHLPKATMRKVVANLVGPVPASVAIVVSGVGKVFVGEMVESALEIMDEWGHTGPITPEHLREAFRRYQKERGLIKNKNYTRQIFA</sequence>
<dbReference type="Gene3D" id="1.10.20.10">
    <property type="entry name" value="Histone, subunit A"/>
    <property type="match status" value="1"/>
</dbReference>
<dbReference type="EMBL" id="JADGKB010000012">
    <property type="protein sequence ID" value="KAJ3260310.1"/>
    <property type="molecule type" value="Genomic_DNA"/>
</dbReference>
<keyword evidence="10" id="KW-1185">Reference proteome</keyword>
<feature type="region of interest" description="Disordered" evidence="7">
    <location>
        <begin position="1"/>
        <end position="83"/>
    </location>
</feature>
<dbReference type="AlphaFoldDB" id="A0AAD5UK86"/>
<comment type="similarity">
    <text evidence="2">Belongs to the TAF11 family.</text>
</comment>
<comment type="subcellular location">
    <subcellularLocation>
        <location evidence="1">Nucleus</location>
    </subcellularLocation>
</comment>
<dbReference type="PANTHER" id="PTHR13218:SF8">
    <property type="entry name" value="TRANSCRIPTION INITIATION FACTOR TFIID SUBUNIT 11"/>
    <property type="match status" value="1"/>
</dbReference>
<dbReference type="Pfam" id="PF04719">
    <property type="entry name" value="TAFII28"/>
    <property type="match status" value="1"/>
</dbReference>
<dbReference type="InterPro" id="IPR009072">
    <property type="entry name" value="Histone-fold"/>
</dbReference>
<accession>A0AAD5UK86</accession>
<dbReference type="GO" id="GO:0051123">
    <property type="term" value="P:RNA polymerase II preinitiation complex assembly"/>
    <property type="evidence" value="ECO:0007669"/>
    <property type="project" value="InterPro"/>
</dbReference>
<dbReference type="SUPFAM" id="SSF47113">
    <property type="entry name" value="Histone-fold"/>
    <property type="match status" value="1"/>
</dbReference>
<name>A0AAD5UK86_9FUNG</name>
<dbReference type="InterPro" id="IPR006809">
    <property type="entry name" value="TAFII28_dom"/>
</dbReference>
<evidence type="ECO:0000256" key="7">
    <source>
        <dbReference type="SAM" id="MobiDB-lite"/>
    </source>
</evidence>
<dbReference type="GO" id="GO:0016251">
    <property type="term" value="F:RNA polymerase II general transcription initiation factor activity"/>
    <property type="evidence" value="ECO:0007669"/>
    <property type="project" value="TreeGrafter"/>
</dbReference>
<evidence type="ECO:0000256" key="2">
    <source>
        <dbReference type="ARBA" id="ARBA00009788"/>
    </source>
</evidence>
<evidence type="ECO:0000256" key="4">
    <source>
        <dbReference type="ARBA" id="ARBA00023163"/>
    </source>
</evidence>
<feature type="compositionally biased region" description="Low complexity" evidence="7">
    <location>
        <begin position="29"/>
        <end position="38"/>
    </location>
</feature>
<evidence type="ECO:0000256" key="5">
    <source>
        <dbReference type="ARBA" id="ARBA00023242"/>
    </source>
</evidence>
<protein>
    <recommendedName>
        <fullName evidence="6">Transcription initiation factor TFIID subunit 11</fullName>
    </recommendedName>
</protein>
<dbReference type="PANTHER" id="PTHR13218">
    <property type="entry name" value="TRANSCRIPTION INITIATION FACTOR TFIID SUBUNIT 11-RELATED"/>
    <property type="match status" value="1"/>
</dbReference>
<evidence type="ECO:0000313" key="9">
    <source>
        <dbReference type="EMBL" id="KAJ3260310.1"/>
    </source>
</evidence>
<feature type="domain" description="TAFII28-like protein" evidence="8">
    <location>
        <begin position="88"/>
        <end position="171"/>
    </location>
</feature>
<feature type="compositionally biased region" description="Acidic residues" evidence="7">
    <location>
        <begin position="61"/>
        <end position="73"/>
    </location>
</feature>
<organism evidence="9 10">
    <name type="scientific">Boothiomyces macroporosus</name>
    <dbReference type="NCBI Taxonomy" id="261099"/>
    <lineage>
        <taxon>Eukaryota</taxon>
        <taxon>Fungi</taxon>
        <taxon>Fungi incertae sedis</taxon>
        <taxon>Chytridiomycota</taxon>
        <taxon>Chytridiomycota incertae sedis</taxon>
        <taxon>Chytridiomycetes</taxon>
        <taxon>Rhizophydiales</taxon>
        <taxon>Terramycetaceae</taxon>
        <taxon>Boothiomyces</taxon>
    </lineage>
</organism>
<dbReference type="GO" id="GO:0005669">
    <property type="term" value="C:transcription factor TFIID complex"/>
    <property type="evidence" value="ECO:0007669"/>
    <property type="project" value="InterPro"/>
</dbReference>
<evidence type="ECO:0000256" key="1">
    <source>
        <dbReference type="ARBA" id="ARBA00004123"/>
    </source>
</evidence>
<dbReference type="InterPro" id="IPR045127">
    <property type="entry name" value="TAF11-like"/>
</dbReference>
<reference evidence="9" key="1">
    <citation type="submission" date="2020-05" db="EMBL/GenBank/DDBJ databases">
        <title>Phylogenomic resolution of chytrid fungi.</title>
        <authorList>
            <person name="Stajich J.E."/>
            <person name="Amses K."/>
            <person name="Simmons R."/>
            <person name="Seto K."/>
            <person name="Myers J."/>
            <person name="Bonds A."/>
            <person name="Quandt C.A."/>
            <person name="Barry K."/>
            <person name="Liu P."/>
            <person name="Grigoriev I."/>
            <person name="Longcore J.E."/>
            <person name="James T.Y."/>
        </authorList>
    </citation>
    <scope>NUCLEOTIDE SEQUENCE</scope>
    <source>
        <strain evidence="9">PLAUS21</strain>
    </source>
</reference>